<name>A0ABT5D2M4_9BACT</name>
<evidence type="ECO:0000256" key="1">
    <source>
        <dbReference type="ARBA" id="ARBA00022679"/>
    </source>
</evidence>
<dbReference type="PROSITE" id="PS00108">
    <property type="entry name" value="PROTEIN_KINASE_ST"/>
    <property type="match status" value="1"/>
</dbReference>
<comment type="caution">
    <text evidence="7">The sequence shown here is derived from an EMBL/GenBank/DDBJ whole genome shotgun (WGS) entry which is preliminary data.</text>
</comment>
<protein>
    <submittedName>
        <fullName evidence="7">Serine/threonine-protein kinase</fullName>
    </submittedName>
</protein>
<sequence>MEKRQSSDLHPGFLPPGTVVGSWCVQAWAGRGVHGSVYRVVPVGQEQASPVALKLAMLPRDPRFAREADLMARIRHPGVPRLWEQGDWQHPGGTLHPYLVMDWVEGTPLYDWVRQHPLASRQVSQVLAQLARVLQSLHAQGIVHRDVKGDNVLVRRSDGGAVITDFGSGHHPDAVTLTMQTLPPGTPAYRSPEAQMFSLRFIHDPEARYVAGPADDLYSLGVTAYRLVTGEYPEFGEPFRDEGGEWQLKAVAPRAPHVLNPRIDEQLSAVILRMLSVKPEERGSAFELAEALEQLALDPGEAYPAQVAARGAAPDPQELVESAQHLRLPARLKSLIPWFASAAVAVLVLGMWTWWMVARPPVEESSLLLSVSDSSVRDGGMAGLGDAGAATSTEAFPVSSSRHVLADDTLPAPLQGQARPDVKGRCAHSRQVALNGGCWGPLPLEGERCEGLNGQMFKGTCYVPILSSGRQPTSNPIREP</sequence>
<dbReference type="InterPro" id="IPR008271">
    <property type="entry name" value="Ser/Thr_kinase_AS"/>
</dbReference>
<dbReference type="InterPro" id="IPR000719">
    <property type="entry name" value="Prot_kinase_dom"/>
</dbReference>
<keyword evidence="1" id="KW-0808">Transferase</keyword>
<feature type="transmembrane region" description="Helical" evidence="5">
    <location>
        <begin position="335"/>
        <end position="357"/>
    </location>
</feature>
<dbReference type="PANTHER" id="PTHR43289">
    <property type="entry name" value="MITOGEN-ACTIVATED PROTEIN KINASE KINASE KINASE 20-RELATED"/>
    <property type="match status" value="1"/>
</dbReference>
<evidence type="ECO:0000256" key="4">
    <source>
        <dbReference type="ARBA" id="ARBA00022840"/>
    </source>
</evidence>
<evidence type="ECO:0000256" key="2">
    <source>
        <dbReference type="ARBA" id="ARBA00022741"/>
    </source>
</evidence>
<dbReference type="Pfam" id="PF00069">
    <property type="entry name" value="Pkinase"/>
    <property type="match status" value="1"/>
</dbReference>
<dbReference type="PROSITE" id="PS50011">
    <property type="entry name" value="PROTEIN_KINASE_DOM"/>
    <property type="match status" value="1"/>
</dbReference>
<evidence type="ECO:0000313" key="8">
    <source>
        <dbReference type="Proteomes" id="UP001221838"/>
    </source>
</evidence>
<keyword evidence="4" id="KW-0067">ATP-binding</keyword>
<gene>
    <name evidence="7" type="ORF">POL68_05475</name>
</gene>
<organism evidence="7 8">
    <name type="scientific">Stigmatella ashevillensis</name>
    <dbReference type="NCBI Taxonomy" id="2995309"/>
    <lineage>
        <taxon>Bacteria</taxon>
        <taxon>Pseudomonadati</taxon>
        <taxon>Myxococcota</taxon>
        <taxon>Myxococcia</taxon>
        <taxon>Myxococcales</taxon>
        <taxon>Cystobacterineae</taxon>
        <taxon>Archangiaceae</taxon>
        <taxon>Stigmatella</taxon>
    </lineage>
</organism>
<dbReference type="Proteomes" id="UP001221838">
    <property type="component" value="Unassembled WGS sequence"/>
</dbReference>
<evidence type="ECO:0000313" key="7">
    <source>
        <dbReference type="EMBL" id="MDC0707914.1"/>
    </source>
</evidence>
<keyword evidence="3 7" id="KW-0418">Kinase</keyword>
<feature type="domain" description="Protein kinase" evidence="6">
    <location>
        <begin position="23"/>
        <end position="297"/>
    </location>
</feature>
<keyword evidence="5" id="KW-1133">Transmembrane helix</keyword>
<dbReference type="GO" id="GO:0016301">
    <property type="term" value="F:kinase activity"/>
    <property type="evidence" value="ECO:0007669"/>
    <property type="project" value="UniProtKB-KW"/>
</dbReference>
<dbReference type="Gene3D" id="1.10.510.10">
    <property type="entry name" value="Transferase(Phosphotransferase) domain 1"/>
    <property type="match status" value="1"/>
</dbReference>
<accession>A0ABT5D2M4</accession>
<dbReference type="SMART" id="SM00220">
    <property type="entry name" value="S_TKc"/>
    <property type="match status" value="1"/>
</dbReference>
<keyword evidence="8" id="KW-1185">Reference proteome</keyword>
<dbReference type="CDD" id="cd14014">
    <property type="entry name" value="STKc_PknB_like"/>
    <property type="match status" value="1"/>
</dbReference>
<reference evidence="7 8" key="1">
    <citation type="submission" date="2022-11" db="EMBL/GenBank/DDBJ databases">
        <title>Minimal conservation of predation-associated metabolite biosynthetic gene clusters underscores biosynthetic potential of Myxococcota including descriptions for ten novel species: Archangium lansinium sp. nov., Myxococcus landrumus sp. nov., Nannocystis bai.</title>
        <authorList>
            <person name="Ahearne A."/>
            <person name="Stevens C."/>
            <person name="Dowd S."/>
        </authorList>
    </citation>
    <scope>NUCLEOTIDE SEQUENCE [LARGE SCALE GENOMIC DNA]</scope>
    <source>
        <strain evidence="7 8">NCWAL01</strain>
    </source>
</reference>
<dbReference type="Gene3D" id="3.30.200.20">
    <property type="entry name" value="Phosphorylase Kinase, domain 1"/>
    <property type="match status" value="1"/>
</dbReference>
<keyword evidence="2" id="KW-0547">Nucleotide-binding</keyword>
<keyword evidence="5" id="KW-0812">Transmembrane</keyword>
<evidence type="ECO:0000259" key="6">
    <source>
        <dbReference type="PROSITE" id="PS50011"/>
    </source>
</evidence>
<dbReference type="PANTHER" id="PTHR43289:SF6">
    <property type="entry name" value="SERINE_THREONINE-PROTEIN KINASE NEKL-3"/>
    <property type="match status" value="1"/>
</dbReference>
<dbReference type="SUPFAM" id="SSF56112">
    <property type="entry name" value="Protein kinase-like (PK-like)"/>
    <property type="match status" value="1"/>
</dbReference>
<evidence type="ECO:0000256" key="5">
    <source>
        <dbReference type="SAM" id="Phobius"/>
    </source>
</evidence>
<dbReference type="InterPro" id="IPR011009">
    <property type="entry name" value="Kinase-like_dom_sf"/>
</dbReference>
<proteinExistence type="predicted"/>
<dbReference type="EMBL" id="JAQNDM010000002">
    <property type="protein sequence ID" value="MDC0707914.1"/>
    <property type="molecule type" value="Genomic_DNA"/>
</dbReference>
<evidence type="ECO:0000256" key="3">
    <source>
        <dbReference type="ARBA" id="ARBA00022777"/>
    </source>
</evidence>
<keyword evidence="5" id="KW-0472">Membrane</keyword>